<evidence type="ECO:0000313" key="2">
    <source>
        <dbReference type="EMBL" id="MDC7226241.1"/>
    </source>
</evidence>
<evidence type="ECO:0000313" key="3">
    <source>
        <dbReference type="Proteomes" id="UP001221217"/>
    </source>
</evidence>
<sequence>MQENPQTNQFVTFKIENEIYAVDVFKVREILEVPDITRVPGMPPMIRGVINIRGSVVPVLDMKMKFGLEQTEETQDTAVIVTEITNADGIVQIGIIVDAAREVITLEAEDFEEPPRLGIFIDNKYLSGMGKVNEEFIIILNIDKILSEDEISQVAISGTPAKEA</sequence>
<feature type="domain" description="CheW-like" evidence="1">
    <location>
        <begin position="7"/>
        <end position="151"/>
    </location>
</feature>
<dbReference type="CDD" id="cd00732">
    <property type="entry name" value="CheW"/>
    <property type="match status" value="1"/>
</dbReference>
<dbReference type="PANTHER" id="PTHR22617">
    <property type="entry name" value="CHEMOTAXIS SENSOR HISTIDINE KINASE-RELATED"/>
    <property type="match status" value="1"/>
</dbReference>
<dbReference type="Proteomes" id="UP001221217">
    <property type="component" value="Unassembled WGS sequence"/>
</dbReference>
<organism evidence="2 3">
    <name type="scientific">Candidatus Thalassospirochaeta sargassi</name>
    <dbReference type="NCBI Taxonomy" id="3119039"/>
    <lineage>
        <taxon>Bacteria</taxon>
        <taxon>Pseudomonadati</taxon>
        <taxon>Spirochaetota</taxon>
        <taxon>Spirochaetia</taxon>
        <taxon>Spirochaetales</taxon>
        <taxon>Spirochaetaceae</taxon>
        <taxon>Candidatus Thalassospirochaeta</taxon>
    </lineage>
</organism>
<proteinExistence type="predicted"/>
<dbReference type="PANTHER" id="PTHR22617:SF41">
    <property type="entry name" value="CHEMOTAXIS SIGNAL TRANSDUCTION SYSTEM ADAPTOR PROTEIN CHEW"/>
    <property type="match status" value="1"/>
</dbReference>
<dbReference type="Gene3D" id="2.30.30.40">
    <property type="entry name" value="SH3 Domains"/>
    <property type="match status" value="1"/>
</dbReference>
<dbReference type="SMART" id="SM00260">
    <property type="entry name" value="CheW"/>
    <property type="match status" value="1"/>
</dbReference>
<dbReference type="EMBL" id="JAQQAL010000011">
    <property type="protein sequence ID" value="MDC7226241.1"/>
    <property type="molecule type" value="Genomic_DNA"/>
</dbReference>
<comment type="caution">
    <text evidence="2">The sequence shown here is derived from an EMBL/GenBank/DDBJ whole genome shotgun (WGS) entry which is preliminary data.</text>
</comment>
<dbReference type="SUPFAM" id="SSF50341">
    <property type="entry name" value="CheW-like"/>
    <property type="match status" value="1"/>
</dbReference>
<gene>
    <name evidence="2" type="ORF">PQJ61_05710</name>
</gene>
<protein>
    <submittedName>
        <fullName evidence="2">Chemotaxis protein CheW</fullName>
    </submittedName>
</protein>
<dbReference type="PROSITE" id="PS50851">
    <property type="entry name" value="CHEW"/>
    <property type="match status" value="1"/>
</dbReference>
<dbReference type="GO" id="GO:0005829">
    <property type="term" value="C:cytosol"/>
    <property type="evidence" value="ECO:0007669"/>
    <property type="project" value="TreeGrafter"/>
</dbReference>
<dbReference type="GO" id="GO:0006935">
    <property type="term" value="P:chemotaxis"/>
    <property type="evidence" value="ECO:0007669"/>
    <property type="project" value="InterPro"/>
</dbReference>
<dbReference type="InterPro" id="IPR039315">
    <property type="entry name" value="CheW"/>
</dbReference>
<name>A0AAJ1IF63_9SPIO</name>
<dbReference type="Pfam" id="PF01584">
    <property type="entry name" value="CheW"/>
    <property type="match status" value="1"/>
</dbReference>
<dbReference type="Gene3D" id="2.40.50.180">
    <property type="entry name" value="CheA-289, Domain 4"/>
    <property type="match status" value="1"/>
</dbReference>
<accession>A0AAJ1IF63</accession>
<dbReference type="InterPro" id="IPR002545">
    <property type="entry name" value="CheW-lke_dom"/>
</dbReference>
<reference evidence="2 3" key="1">
    <citation type="submission" date="2022-12" db="EMBL/GenBank/DDBJ databases">
        <title>Metagenome assembled genome from gulf of manar.</title>
        <authorList>
            <person name="Kohli P."/>
            <person name="Pk S."/>
            <person name="Venkata Ramana C."/>
            <person name="Sasikala C."/>
        </authorList>
    </citation>
    <scope>NUCLEOTIDE SEQUENCE [LARGE SCALE GENOMIC DNA]</scope>
    <source>
        <strain evidence="2">JB008</strain>
    </source>
</reference>
<evidence type="ECO:0000259" key="1">
    <source>
        <dbReference type="PROSITE" id="PS50851"/>
    </source>
</evidence>
<dbReference type="InterPro" id="IPR036061">
    <property type="entry name" value="CheW-like_dom_sf"/>
</dbReference>
<dbReference type="AlphaFoldDB" id="A0AAJ1IF63"/>
<dbReference type="GO" id="GO:0007165">
    <property type="term" value="P:signal transduction"/>
    <property type="evidence" value="ECO:0007669"/>
    <property type="project" value="InterPro"/>
</dbReference>